<evidence type="ECO:0000256" key="4">
    <source>
        <dbReference type="ARBA" id="ARBA00023163"/>
    </source>
</evidence>
<dbReference type="SUPFAM" id="SSF46785">
    <property type="entry name" value="Winged helix' DNA-binding domain"/>
    <property type="match status" value="1"/>
</dbReference>
<proteinExistence type="inferred from homology"/>
<keyword evidence="4" id="KW-0804">Transcription</keyword>
<dbReference type="InterPro" id="IPR036390">
    <property type="entry name" value="WH_DNA-bd_sf"/>
</dbReference>
<dbReference type="PANTHER" id="PTHR30419:SF8">
    <property type="entry name" value="NITROGEN ASSIMILATION TRANSCRIPTIONAL ACTIVATOR-RELATED"/>
    <property type="match status" value="1"/>
</dbReference>
<name>A0A371X851_9HYPH</name>
<dbReference type="OrthoDB" id="8437302at2"/>
<dbReference type="GO" id="GO:0005829">
    <property type="term" value="C:cytosol"/>
    <property type="evidence" value="ECO:0007669"/>
    <property type="project" value="TreeGrafter"/>
</dbReference>
<dbReference type="FunFam" id="1.10.10.10:FF:000001">
    <property type="entry name" value="LysR family transcriptional regulator"/>
    <property type="match status" value="1"/>
</dbReference>
<dbReference type="Gene3D" id="1.10.10.10">
    <property type="entry name" value="Winged helix-like DNA-binding domain superfamily/Winged helix DNA-binding domain"/>
    <property type="match status" value="1"/>
</dbReference>
<keyword evidence="7" id="KW-1185">Reference proteome</keyword>
<dbReference type="AlphaFoldDB" id="A0A371X851"/>
<dbReference type="Pfam" id="PF00126">
    <property type="entry name" value="HTH_1"/>
    <property type="match status" value="1"/>
</dbReference>
<dbReference type="Proteomes" id="UP000264310">
    <property type="component" value="Unassembled WGS sequence"/>
</dbReference>
<evidence type="ECO:0000256" key="1">
    <source>
        <dbReference type="ARBA" id="ARBA00009437"/>
    </source>
</evidence>
<reference evidence="6 7" key="1">
    <citation type="submission" date="2018-08" db="EMBL/GenBank/DDBJ databases">
        <title>Fulvimarina sp. 85, whole genome shotgun sequence.</title>
        <authorList>
            <person name="Tuo L."/>
        </authorList>
    </citation>
    <scope>NUCLEOTIDE SEQUENCE [LARGE SCALE GENOMIC DNA]</scope>
    <source>
        <strain evidence="6 7">85</strain>
    </source>
</reference>
<dbReference type="Gene3D" id="3.40.190.290">
    <property type="match status" value="1"/>
</dbReference>
<dbReference type="InterPro" id="IPR000847">
    <property type="entry name" value="LysR_HTH_N"/>
</dbReference>
<dbReference type="InterPro" id="IPR036388">
    <property type="entry name" value="WH-like_DNA-bd_sf"/>
</dbReference>
<organism evidence="6 7">
    <name type="scientific">Fulvimarina endophytica</name>
    <dbReference type="NCBI Taxonomy" id="2293836"/>
    <lineage>
        <taxon>Bacteria</taxon>
        <taxon>Pseudomonadati</taxon>
        <taxon>Pseudomonadota</taxon>
        <taxon>Alphaproteobacteria</taxon>
        <taxon>Hyphomicrobiales</taxon>
        <taxon>Aurantimonadaceae</taxon>
        <taxon>Fulvimarina</taxon>
    </lineage>
</organism>
<keyword evidence="2" id="KW-0805">Transcription regulation</keyword>
<dbReference type="PROSITE" id="PS50931">
    <property type="entry name" value="HTH_LYSR"/>
    <property type="match status" value="1"/>
</dbReference>
<dbReference type="SUPFAM" id="SSF53850">
    <property type="entry name" value="Periplasmic binding protein-like II"/>
    <property type="match status" value="1"/>
</dbReference>
<dbReference type="GO" id="GO:0003677">
    <property type="term" value="F:DNA binding"/>
    <property type="evidence" value="ECO:0007669"/>
    <property type="project" value="UniProtKB-KW"/>
</dbReference>
<dbReference type="InterPro" id="IPR005119">
    <property type="entry name" value="LysR_subst-bd"/>
</dbReference>
<dbReference type="GO" id="GO:0003700">
    <property type="term" value="F:DNA-binding transcription factor activity"/>
    <property type="evidence" value="ECO:0007669"/>
    <property type="project" value="InterPro"/>
</dbReference>
<dbReference type="EMBL" id="QURL01000002">
    <property type="protein sequence ID" value="RFC65378.1"/>
    <property type="molecule type" value="Genomic_DNA"/>
</dbReference>
<comment type="caution">
    <text evidence="6">The sequence shown here is derived from an EMBL/GenBank/DDBJ whole genome shotgun (WGS) entry which is preliminary data.</text>
</comment>
<keyword evidence="3" id="KW-0238">DNA-binding</keyword>
<dbReference type="RefSeq" id="WP_116682275.1">
    <property type="nucleotide sequence ID" value="NZ_QURL01000002.1"/>
</dbReference>
<comment type="similarity">
    <text evidence="1">Belongs to the LysR transcriptional regulatory family.</text>
</comment>
<gene>
    <name evidence="6" type="ORF">DYI37_06015</name>
</gene>
<accession>A0A371X851</accession>
<sequence length="297" mass="33062">MNVELDDLKAFVKTAEMRSFRAAAETIHLSQPALTRRIQKLEATLGVPLLERTTRRIELTAVGRDFLPRARRLLDDLETSLLTVQEIAQRRSGQVNIACIPTAAYYFLPDVISAFSEAYPSIRVRIVDAGANEVLQGVLNREVDFGITLTGADDPDVAFEPLVEEPFMLACRNDHPLAEQEVVQWEDLAEHRFITVGRASGNRLILDLGLAKSGFRPRWFYEVQHLSTSLGLVEAGLGVAALPKMSLPSGPHPLIASRPLVDPVVMRTVGLVRRPGARLSPASERFHEMLLTRWRTP</sequence>
<dbReference type="Pfam" id="PF03466">
    <property type="entry name" value="LysR_substrate"/>
    <property type="match status" value="1"/>
</dbReference>
<dbReference type="PRINTS" id="PR00039">
    <property type="entry name" value="HTHLYSR"/>
</dbReference>
<dbReference type="InterPro" id="IPR050950">
    <property type="entry name" value="HTH-type_LysR_regulators"/>
</dbReference>
<dbReference type="PANTHER" id="PTHR30419">
    <property type="entry name" value="HTH-TYPE TRANSCRIPTIONAL REGULATOR YBHD"/>
    <property type="match status" value="1"/>
</dbReference>
<evidence type="ECO:0000256" key="3">
    <source>
        <dbReference type="ARBA" id="ARBA00023125"/>
    </source>
</evidence>
<evidence type="ECO:0000256" key="2">
    <source>
        <dbReference type="ARBA" id="ARBA00023015"/>
    </source>
</evidence>
<evidence type="ECO:0000313" key="7">
    <source>
        <dbReference type="Proteomes" id="UP000264310"/>
    </source>
</evidence>
<evidence type="ECO:0000259" key="5">
    <source>
        <dbReference type="PROSITE" id="PS50931"/>
    </source>
</evidence>
<protein>
    <submittedName>
        <fullName evidence="6">LysR family transcriptional regulator</fullName>
    </submittedName>
</protein>
<dbReference type="CDD" id="cd08440">
    <property type="entry name" value="PBP2_LTTR_like_4"/>
    <property type="match status" value="1"/>
</dbReference>
<feature type="domain" description="HTH lysR-type" evidence="5">
    <location>
        <begin position="3"/>
        <end position="60"/>
    </location>
</feature>
<evidence type="ECO:0000313" key="6">
    <source>
        <dbReference type="EMBL" id="RFC65378.1"/>
    </source>
</evidence>